<dbReference type="STRING" id="1314776.A0A165XT62"/>
<dbReference type="AlphaFoldDB" id="A0A165XT62"/>
<dbReference type="Gene3D" id="3.80.10.10">
    <property type="entry name" value="Ribonuclease Inhibitor"/>
    <property type="match status" value="1"/>
</dbReference>
<evidence type="ECO:0008006" key="3">
    <source>
        <dbReference type="Google" id="ProtNLM"/>
    </source>
</evidence>
<dbReference type="OrthoDB" id="3543113at2759"/>
<proteinExistence type="predicted"/>
<dbReference type="EMBL" id="KV428324">
    <property type="protein sequence ID" value="KZT32516.1"/>
    <property type="molecule type" value="Genomic_DNA"/>
</dbReference>
<dbReference type="InterPro" id="IPR032675">
    <property type="entry name" value="LRR_dom_sf"/>
</dbReference>
<protein>
    <recommendedName>
        <fullName evidence="3">F-box domain-containing protein</fullName>
    </recommendedName>
</protein>
<dbReference type="Proteomes" id="UP000076798">
    <property type="component" value="Unassembled WGS sequence"/>
</dbReference>
<evidence type="ECO:0000313" key="1">
    <source>
        <dbReference type="EMBL" id="KZT32516.1"/>
    </source>
</evidence>
<dbReference type="SUPFAM" id="SSF52047">
    <property type="entry name" value="RNI-like"/>
    <property type="match status" value="1"/>
</dbReference>
<accession>A0A165XT62</accession>
<keyword evidence="2" id="KW-1185">Reference proteome</keyword>
<evidence type="ECO:0000313" key="2">
    <source>
        <dbReference type="Proteomes" id="UP000076798"/>
    </source>
</evidence>
<gene>
    <name evidence="1" type="ORF">SISSUDRAFT_1133121</name>
</gene>
<organism evidence="1 2">
    <name type="scientific">Sistotremastrum suecicum HHB10207 ss-3</name>
    <dbReference type="NCBI Taxonomy" id="1314776"/>
    <lineage>
        <taxon>Eukaryota</taxon>
        <taxon>Fungi</taxon>
        <taxon>Dikarya</taxon>
        <taxon>Basidiomycota</taxon>
        <taxon>Agaricomycotina</taxon>
        <taxon>Agaricomycetes</taxon>
        <taxon>Sistotremastrales</taxon>
        <taxon>Sistotremastraceae</taxon>
        <taxon>Sistotremastrum</taxon>
    </lineage>
</organism>
<reference evidence="1 2" key="1">
    <citation type="journal article" date="2016" name="Mol. Biol. Evol.">
        <title>Comparative Genomics of Early-Diverging Mushroom-Forming Fungi Provides Insights into the Origins of Lignocellulose Decay Capabilities.</title>
        <authorList>
            <person name="Nagy L.G."/>
            <person name="Riley R."/>
            <person name="Tritt A."/>
            <person name="Adam C."/>
            <person name="Daum C."/>
            <person name="Floudas D."/>
            <person name="Sun H."/>
            <person name="Yadav J.S."/>
            <person name="Pangilinan J."/>
            <person name="Larsson K.H."/>
            <person name="Matsuura K."/>
            <person name="Barry K."/>
            <person name="Labutti K."/>
            <person name="Kuo R."/>
            <person name="Ohm R.A."/>
            <person name="Bhattacharya S.S."/>
            <person name="Shirouzu T."/>
            <person name="Yoshinaga Y."/>
            <person name="Martin F.M."/>
            <person name="Grigoriev I.V."/>
            <person name="Hibbett D.S."/>
        </authorList>
    </citation>
    <scope>NUCLEOTIDE SEQUENCE [LARGE SCALE GENOMIC DNA]</scope>
    <source>
        <strain evidence="1 2">HHB10207 ss-3</strain>
    </source>
</reference>
<name>A0A165XT62_9AGAM</name>
<sequence length="535" mass="59994">MDPATCSSRISERTASAAVWAIPELASLILSECPQSTKACLARLNKLVSDLALASLYRVIDSILHHLLAILAPMEPYAEPESGLTFVRPLEKSDWTRFLKYTAFVKEISFFSMYWRHDAQTAIAPVTFSVMIATRPVDTIFPVLESFSAWHPLGPLHPLYQFIFQKRLTSLSVYWEPSLRLFQNMRAIADSIQNLNIYGLPTSMDSLTSKELLALIPELTSLVTLRLPSIFINSDIFEMLSFQEHLECLVIKPNSTEVATPVTGYSFQFVEGRFPSLKEISMEDGSDRPHKRLSIQTPNLTLESLYASLPGRVALPSIRKYTITLSAGFPSLQTLHLDVTTPFQDQAQVIDSFKTFTVFQPLLSLTQLRDFVINSESPISLADEHIEQMAQAWTHLMKFFINCETSYESNETALTLSCLISFAEHCPSLKYLTLVVDASVDPPRPLTDSTSFSDSFCELDLSGSLAGDTMAVSCYIVDLLPNNGYPFYYRSSYQAPIDPLRVQKWQDVSNTVLKMMAVRSRGVRRALIQAPSTDG</sequence>